<dbReference type="RefSeq" id="XP_014671380.1">
    <property type="nucleotide sequence ID" value="XM_014815894.1"/>
</dbReference>
<feature type="domain" description="HemN C-terminal" evidence="1">
    <location>
        <begin position="153"/>
        <end position="220"/>
    </location>
</feature>
<sequence length="252" mass="28351">MDLMFARPRQTVKDWEVELQQTLEVCDRHLSLYQLTLERGTALFNAVAQKLTTVPDGDTAAEMYCVAVQMLESHGYLRYEVSNFAKPGAESLHNLWCWHGGQYIGVGPGAHGRFAPRAAESARREARIQTLEPIPWMREVERCGHATRKITPLSDLDVLEEMLVTGLRTRTGISNQTWCRLTGGTGLLEMFTAEEVVERIVASDLLHIDSSCMRATTKGLTVVDSIVVELISMLQCYWQNRYTDAETLDAKS</sequence>
<evidence type="ECO:0000313" key="2">
    <source>
        <dbReference type="Proteomes" id="UP000695022"/>
    </source>
</evidence>
<dbReference type="SUPFAM" id="SSF102114">
    <property type="entry name" value="Radical SAM enzymes"/>
    <property type="match status" value="1"/>
</dbReference>
<dbReference type="InterPro" id="IPR034505">
    <property type="entry name" value="Coproporphyrinogen-III_oxidase"/>
</dbReference>
<gene>
    <name evidence="3" type="primary">LOC106812116</name>
</gene>
<proteinExistence type="predicted"/>
<protein>
    <submittedName>
        <fullName evidence="3">Radical S-adenosyl methionine domain-containing protein 1, mitochondrial-like isoform X1</fullName>
    </submittedName>
</protein>
<reference evidence="3" key="1">
    <citation type="submission" date="2025-08" db="UniProtKB">
        <authorList>
            <consortium name="RefSeq"/>
        </authorList>
    </citation>
    <scope>IDENTIFICATION</scope>
</reference>
<keyword evidence="2" id="KW-1185">Reference proteome</keyword>
<evidence type="ECO:0000259" key="1">
    <source>
        <dbReference type="Pfam" id="PF06969"/>
    </source>
</evidence>
<dbReference type="InterPro" id="IPR058240">
    <property type="entry name" value="rSAM_sf"/>
</dbReference>
<organism evidence="2 3">
    <name type="scientific">Priapulus caudatus</name>
    <name type="common">Priapulid worm</name>
    <dbReference type="NCBI Taxonomy" id="37621"/>
    <lineage>
        <taxon>Eukaryota</taxon>
        <taxon>Metazoa</taxon>
        <taxon>Ecdysozoa</taxon>
        <taxon>Scalidophora</taxon>
        <taxon>Priapulida</taxon>
        <taxon>Priapulimorpha</taxon>
        <taxon>Priapulimorphida</taxon>
        <taxon>Priapulidae</taxon>
        <taxon>Priapulus</taxon>
    </lineage>
</organism>
<accession>A0ABM1EGQ9</accession>
<dbReference type="Pfam" id="PF06969">
    <property type="entry name" value="HemN_C"/>
    <property type="match status" value="1"/>
</dbReference>
<dbReference type="PANTHER" id="PTHR13932:SF5">
    <property type="entry name" value="RADICAL S-ADENOSYL METHIONINE DOMAIN-CONTAINING PROTEIN 1, MITOCHONDRIAL"/>
    <property type="match status" value="1"/>
</dbReference>
<dbReference type="GeneID" id="106812116"/>
<dbReference type="Proteomes" id="UP000695022">
    <property type="component" value="Unplaced"/>
</dbReference>
<name>A0ABM1EGQ9_PRICU</name>
<dbReference type="PANTHER" id="PTHR13932">
    <property type="entry name" value="COPROPORPHYRINIGEN III OXIDASE"/>
    <property type="match status" value="1"/>
</dbReference>
<evidence type="ECO:0000313" key="3">
    <source>
        <dbReference type="RefSeq" id="XP_014671380.1"/>
    </source>
</evidence>
<dbReference type="InterPro" id="IPR010723">
    <property type="entry name" value="HemN_C"/>
</dbReference>